<dbReference type="SUPFAM" id="SSF51905">
    <property type="entry name" value="FAD/NAD(P)-binding domain"/>
    <property type="match status" value="1"/>
</dbReference>
<evidence type="ECO:0000259" key="1">
    <source>
        <dbReference type="Pfam" id="PF01266"/>
    </source>
</evidence>
<dbReference type="KEGG" id="nah:F5544_07270"/>
<evidence type="ECO:0000313" key="3">
    <source>
        <dbReference type="Proteomes" id="UP000503540"/>
    </source>
</evidence>
<gene>
    <name evidence="2" type="ORF">F5544_07270</name>
</gene>
<accession>A0A6G9Y830</accession>
<dbReference type="Gene3D" id="3.50.50.60">
    <property type="entry name" value="FAD/NAD(P)-binding domain"/>
    <property type="match status" value="1"/>
</dbReference>
<proteinExistence type="predicted"/>
<keyword evidence="3" id="KW-1185">Reference proteome</keyword>
<dbReference type="AlphaFoldDB" id="A0A6G9Y830"/>
<evidence type="ECO:0000313" key="2">
    <source>
        <dbReference type="EMBL" id="QIS09361.1"/>
    </source>
</evidence>
<sequence>MGRPGRPEYIPAQFGRAAARPCGPQFEPHRLAQPPRDGSAVRRPQRRTARIFHRMVGETVTRGRRHRGNAAMTDFDVIVIGGGIIGCLVAREVIARGMDVSVALLDRDLVGSGASRRSAGLHFPRGASARVRAMTAVSQDYYQRLRRDHPDLPIHPLEMSVLARESEGVDRYYLDRANATRVAGLPGDSVPVPPGMGVWNVDGGHYADVAALVVALTAELRQRVHIRESTAVTAVEPGRDEVVVRLGTGETLCAATVFLAPGPWVHAPAWRAVTAPLAVRVKLVAAMHIDQAPTASDRVIVFQDPDAFLLPMAHRGHWLFSFTSQQWDVEPDALTGGASAACLAEGRDVLAAVAPRLAARATAGRVFCDAYSPNREPLIRALDPDRRVIFAGAANGSGYRLAPAIAAEAVDLLSIGPARRPLHVDHPIRSR</sequence>
<protein>
    <submittedName>
        <fullName evidence="2">FAD-dependent oxidoreductase</fullName>
    </submittedName>
</protein>
<reference evidence="2 3" key="1">
    <citation type="journal article" date="2019" name="ACS Chem. Biol.">
        <title>Identification and Mobilization of a Cryptic Antibiotic Biosynthesis Gene Locus from a Human-Pathogenic Nocardia Isolate.</title>
        <authorList>
            <person name="Herisse M."/>
            <person name="Ishida K."/>
            <person name="Porter J.L."/>
            <person name="Howden B."/>
            <person name="Hertweck C."/>
            <person name="Stinear T.P."/>
            <person name="Pidot S.J."/>
        </authorList>
    </citation>
    <scope>NUCLEOTIDE SEQUENCE [LARGE SCALE GENOMIC DNA]</scope>
    <source>
        <strain evidence="2 3">AUSMDU00012717</strain>
    </source>
</reference>
<name>A0A6G9Y830_9NOCA</name>
<feature type="domain" description="FAD dependent oxidoreductase" evidence="1">
    <location>
        <begin position="76"/>
        <end position="412"/>
    </location>
</feature>
<dbReference type="Pfam" id="PF01266">
    <property type="entry name" value="DAO"/>
    <property type="match status" value="1"/>
</dbReference>
<dbReference type="InterPro" id="IPR036188">
    <property type="entry name" value="FAD/NAD-bd_sf"/>
</dbReference>
<organism evidence="2 3">
    <name type="scientific">Nocardia arthritidis</name>
    <dbReference type="NCBI Taxonomy" id="228602"/>
    <lineage>
        <taxon>Bacteria</taxon>
        <taxon>Bacillati</taxon>
        <taxon>Actinomycetota</taxon>
        <taxon>Actinomycetes</taxon>
        <taxon>Mycobacteriales</taxon>
        <taxon>Nocardiaceae</taxon>
        <taxon>Nocardia</taxon>
    </lineage>
</organism>
<dbReference type="Gene3D" id="3.30.9.10">
    <property type="entry name" value="D-Amino Acid Oxidase, subunit A, domain 2"/>
    <property type="match status" value="1"/>
</dbReference>
<dbReference type="InterPro" id="IPR006076">
    <property type="entry name" value="FAD-dep_OxRdtase"/>
</dbReference>
<dbReference type="Proteomes" id="UP000503540">
    <property type="component" value="Chromosome"/>
</dbReference>
<dbReference type="GO" id="GO:0005737">
    <property type="term" value="C:cytoplasm"/>
    <property type="evidence" value="ECO:0007669"/>
    <property type="project" value="TreeGrafter"/>
</dbReference>
<dbReference type="PANTHER" id="PTHR13847">
    <property type="entry name" value="SARCOSINE DEHYDROGENASE-RELATED"/>
    <property type="match status" value="1"/>
</dbReference>
<dbReference type="EMBL" id="CP046172">
    <property type="protein sequence ID" value="QIS09361.1"/>
    <property type="molecule type" value="Genomic_DNA"/>
</dbReference>